<proteinExistence type="inferred from homology"/>
<reference evidence="7 8" key="1">
    <citation type="journal article" date="2013" name="PLoS ONE">
        <title>Cultivation and Complete Genome Sequencing of Gloeobacter kilaueensis sp. nov., from a Lava Cave in Kilauea Caldera, Hawai'i.</title>
        <authorList>
            <person name="Saw J.H."/>
            <person name="Schatz M."/>
            <person name="Brown M.V."/>
            <person name="Kunkel D.D."/>
            <person name="Foster J.S."/>
            <person name="Shick H."/>
            <person name="Christensen S."/>
            <person name="Hou S."/>
            <person name="Wan X."/>
            <person name="Donachie S.P."/>
        </authorList>
    </citation>
    <scope>NUCLEOTIDE SEQUENCE [LARGE SCALE GENOMIC DNA]</scope>
    <source>
        <strain evidence="8">JS</strain>
    </source>
</reference>
<evidence type="ECO:0000256" key="1">
    <source>
        <dbReference type="ARBA" id="ARBA00006607"/>
    </source>
</evidence>
<dbReference type="KEGG" id="glj:GKIL_4486"/>
<dbReference type="AlphaFoldDB" id="U5QP01"/>
<evidence type="ECO:0000256" key="4">
    <source>
        <dbReference type="ARBA" id="ARBA00022741"/>
    </source>
</evidence>
<gene>
    <name evidence="7" type="primary">groEL</name>
    <name evidence="7" type="ORF">GKIL_4486</name>
</gene>
<evidence type="ECO:0000256" key="5">
    <source>
        <dbReference type="ARBA" id="ARBA00022840"/>
    </source>
</evidence>
<dbReference type="Pfam" id="PF00118">
    <property type="entry name" value="Cpn60_TCP1"/>
    <property type="match status" value="1"/>
</dbReference>
<dbReference type="GO" id="GO:0016887">
    <property type="term" value="F:ATP hydrolysis activity"/>
    <property type="evidence" value="ECO:0007669"/>
    <property type="project" value="InterPro"/>
</dbReference>
<dbReference type="InterPro" id="IPR027413">
    <property type="entry name" value="GROEL-like_equatorial_sf"/>
</dbReference>
<name>U5QP01_GLOK1</name>
<dbReference type="PATRIC" id="fig|1183438.3.peg.4414"/>
<dbReference type="OrthoDB" id="2379282at2"/>
<keyword evidence="5" id="KW-0067">ATP-binding</keyword>
<dbReference type="InterPro" id="IPR017998">
    <property type="entry name" value="Chaperone_TCP-1"/>
</dbReference>
<dbReference type="STRING" id="1183438.GKIL_4486"/>
<dbReference type="Proteomes" id="UP000017396">
    <property type="component" value="Chromosome"/>
</dbReference>
<sequence length="506" mass="52792">MNTESYLKVLRTNVAAVRAVVEVVAATLGPKGLDVLLVDEAGRLTLTNDGIEILGQLDAQHPAARLVIQVAEAQDRSVGDGTTTATVLAGALLDAALERVEQGIAINPLIAGLRLGLQAALDALQESALPLTGFEDERLFAVARIAARGDEAIARVVFEAARHIGVEPLGSGKVPLGKLVLSEVGAAGHRWLAGVAISKQPLTPPPENSFQSGAVLVLADHFEAEPLDSQLLGTEGGFSRFLETQEQLRRQVQALSEAGVVLLVCEKSIAPAAEPLLAEARITALQRVLRRDSERVSLFCGGGPVYQRQITAGPATLTPLLGKATVRYERNSRRVHLSDGGGLPLATIVVGAVSAEIAAESERIAIDASGALQAALRSGVVTGGGAAEWASRRAVQALAGCTEGMTRYGIEALAVALARPLEQIAINSGFSALEKVAQLEAAQTRTGNLHLGIDCESGAIVDLRAAGVVDPLAVKTCALEAAVEIALRILRIQTVVRRRETPPADA</sequence>
<dbReference type="EMBL" id="CP003587">
    <property type="protein sequence ID" value="AGY60732.1"/>
    <property type="molecule type" value="Genomic_DNA"/>
</dbReference>
<dbReference type="PANTHER" id="PTHR11353">
    <property type="entry name" value="CHAPERONIN"/>
    <property type="match status" value="1"/>
</dbReference>
<evidence type="ECO:0000256" key="3">
    <source>
        <dbReference type="ARBA" id="ARBA00022490"/>
    </source>
</evidence>
<evidence type="ECO:0000256" key="6">
    <source>
        <dbReference type="ARBA" id="ARBA00023186"/>
    </source>
</evidence>
<protein>
    <submittedName>
        <fullName evidence="7">Thermosome</fullName>
    </submittedName>
</protein>
<dbReference type="SUPFAM" id="SSF48592">
    <property type="entry name" value="GroEL equatorial domain-like"/>
    <property type="match status" value="1"/>
</dbReference>
<dbReference type="Gene3D" id="3.50.7.10">
    <property type="entry name" value="GroEL"/>
    <property type="match status" value="1"/>
</dbReference>
<dbReference type="InterPro" id="IPR027410">
    <property type="entry name" value="TCP-1-like_intermed_sf"/>
</dbReference>
<keyword evidence="4" id="KW-0547">Nucleotide-binding</keyword>
<dbReference type="PROSITE" id="PS00995">
    <property type="entry name" value="TCP1_3"/>
    <property type="match status" value="1"/>
</dbReference>
<dbReference type="Gene3D" id="1.10.560.10">
    <property type="entry name" value="GroEL-like equatorial domain"/>
    <property type="match status" value="1"/>
</dbReference>
<dbReference type="GO" id="GO:0140662">
    <property type="term" value="F:ATP-dependent protein folding chaperone"/>
    <property type="evidence" value="ECO:0007669"/>
    <property type="project" value="InterPro"/>
</dbReference>
<organism evidence="7 8">
    <name type="scientific">Gloeobacter kilaueensis (strain ATCC BAA-2537 / CCAP 1431/1 / ULC 316 / JS1)</name>
    <dbReference type="NCBI Taxonomy" id="1183438"/>
    <lineage>
        <taxon>Bacteria</taxon>
        <taxon>Bacillati</taxon>
        <taxon>Cyanobacteriota</taxon>
        <taxon>Cyanophyceae</taxon>
        <taxon>Gloeobacterales</taxon>
        <taxon>Gloeobacteraceae</taxon>
        <taxon>Gloeobacter</taxon>
    </lineage>
</organism>
<keyword evidence="8" id="KW-1185">Reference proteome</keyword>
<dbReference type="HOGENOM" id="CLU_008891_7_3_3"/>
<dbReference type="InterPro" id="IPR002194">
    <property type="entry name" value="Chaperonin_TCP-1_CS"/>
</dbReference>
<dbReference type="GO" id="GO:0051082">
    <property type="term" value="F:unfolded protein binding"/>
    <property type="evidence" value="ECO:0007669"/>
    <property type="project" value="InterPro"/>
</dbReference>
<dbReference type="RefSeq" id="WP_023176124.1">
    <property type="nucleotide sequence ID" value="NC_022600.1"/>
</dbReference>
<dbReference type="eggNOG" id="COG0459">
    <property type="taxonomic scope" value="Bacteria"/>
</dbReference>
<comment type="similarity">
    <text evidence="2">Belongs to the TCP-1 chaperonin family.</text>
</comment>
<dbReference type="GO" id="GO:0005524">
    <property type="term" value="F:ATP binding"/>
    <property type="evidence" value="ECO:0007669"/>
    <property type="project" value="UniProtKB-KW"/>
</dbReference>
<evidence type="ECO:0000313" key="7">
    <source>
        <dbReference type="EMBL" id="AGY60732.1"/>
    </source>
</evidence>
<keyword evidence="6" id="KW-0143">Chaperone</keyword>
<dbReference type="InterPro" id="IPR027409">
    <property type="entry name" value="GroEL-like_apical_dom_sf"/>
</dbReference>
<dbReference type="SUPFAM" id="SSF52029">
    <property type="entry name" value="GroEL apical domain-like"/>
    <property type="match status" value="1"/>
</dbReference>
<keyword evidence="3" id="KW-0963">Cytoplasm</keyword>
<comment type="similarity">
    <text evidence="1">Belongs to the chaperonin (HSP60) family.</text>
</comment>
<evidence type="ECO:0000256" key="2">
    <source>
        <dbReference type="ARBA" id="ARBA00008020"/>
    </source>
</evidence>
<accession>U5QP01</accession>
<evidence type="ECO:0000313" key="8">
    <source>
        <dbReference type="Proteomes" id="UP000017396"/>
    </source>
</evidence>
<dbReference type="PRINTS" id="PR00304">
    <property type="entry name" value="TCOMPLEXTCP1"/>
</dbReference>
<dbReference type="InterPro" id="IPR002423">
    <property type="entry name" value="Cpn60/GroEL/TCP-1"/>
</dbReference>
<dbReference type="Gene3D" id="3.30.260.10">
    <property type="entry name" value="TCP-1-like chaperonin intermediate domain"/>
    <property type="match status" value="1"/>
</dbReference>